<evidence type="ECO:0000313" key="2">
    <source>
        <dbReference type="Proteomes" id="UP000199648"/>
    </source>
</evidence>
<dbReference type="AlphaFoldDB" id="A0A1G5QCK2"/>
<dbReference type="EMBL" id="FMWD01000005">
    <property type="protein sequence ID" value="SCZ59524.1"/>
    <property type="molecule type" value="Genomic_DNA"/>
</dbReference>
<reference evidence="1 2" key="1">
    <citation type="submission" date="2016-10" db="EMBL/GenBank/DDBJ databases">
        <authorList>
            <person name="de Groot N.N."/>
        </authorList>
    </citation>
    <scope>NUCLEOTIDE SEQUENCE [LARGE SCALE GENOMIC DNA]</scope>
    <source>
        <strain evidence="1 2">HLD2</strain>
    </source>
</reference>
<name>A0A1G5QCK2_9GAMM</name>
<dbReference type="Pfam" id="PF05768">
    <property type="entry name" value="Glrx-like"/>
    <property type="match status" value="1"/>
</dbReference>
<proteinExistence type="predicted"/>
<gene>
    <name evidence="1" type="ORF">SAMN03097708_01877</name>
</gene>
<organism evidence="1 2">
    <name type="scientific">Thiohalomonas denitrificans</name>
    <dbReference type="NCBI Taxonomy" id="415747"/>
    <lineage>
        <taxon>Bacteria</taxon>
        <taxon>Pseudomonadati</taxon>
        <taxon>Pseudomonadota</taxon>
        <taxon>Gammaproteobacteria</taxon>
        <taxon>Thiohalomonadales</taxon>
        <taxon>Thiohalomonadaceae</taxon>
        <taxon>Thiohalomonas</taxon>
    </lineage>
</organism>
<dbReference type="STRING" id="415747.SAMN03097708_01877"/>
<sequence>MGATVTLTAYLRSGCSLCEAMVYELAPLQQRYGFRIEAVDIDVSPELVSRYGERVPVLAGPDGELCHYFLDPDVLHRYFAAC</sequence>
<dbReference type="Proteomes" id="UP000199648">
    <property type="component" value="Unassembled WGS sequence"/>
</dbReference>
<dbReference type="InterPro" id="IPR036249">
    <property type="entry name" value="Thioredoxin-like_sf"/>
</dbReference>
<dbReference type="RefSeq" id="WP_281180197.1">
    <property type="nucleotide sequence ID" value="NZ_FMWD01000005.1"/>
</dbReference>
<keyword evidence="2" id="KW-1185">Reference proteome</keyword>
<dbReference type="Gene3D" id="3.40.30.10">
    <property type="entry name" value="Glutaredoxin"/>
    <property type="match status" value="1"/>
</dbReference>
<dbReference type="InterPro" id="IPR008554">
    <property type="entry name" value="Glutaredoxin-like"/>
</dbReference>
<evidence type="ECO:0000313" key="1">
    <source>
        <dbReference type="EMBL" id="SCZ59524.1"/>
    </source>
</evidence>
<dbReference type="SUPFAM" id="SSF52833">
    <property type="entry name" value="Thioredoxin-like"/>
    <property type="match status" value="1"/>
</dbReference>
<accession>A0A1G5QCK2</accession>
<protein>
    <submittedName>
        <fullName evidence="1">Glutaredoxin-like domain</fullName>
    </submittedName>
</protein>